<dbReference type="InterPro" id="IPR009351">
    <property type="entry name" value="AlkZ-like"/>
</dbReference>
<dbReference type="Proteomes" id="UP000490386">
    <property type="component" value="Unassembled WGS sequence"/>
</dbReference>
<dbReference type="PANTHER" id="PTHR38479:SF2">
    <property type="entry name" value="WINGED HELIX DNA-BINDING DOMAIN-CONTAINING PROTEIN"/>
    <property type="match status" value="1"/>
</dbReference>
<dbReference type="Pfam" id="PF06224">
    <property type="entry name" value="AlkZ-like"/>
    <property type="match status" value="1"/>
</dbReference>
<reference evidence="1 2" key="1">
    <citation type="submission" date="2019-09" db="EMBL/GenBank/DDBJ databases">
        <title>Phylogeny of genus Pseudoclavibacter and closely related genus.</title>
        <authorList>
            <person name="Li Y."/>
        </authorList>
    </citation>
    <scope>NUCLEOTIDE SEQUENCE [LARGE SCALE GENOMIC DNA]</scope>
    <source>
        <strain evidence="1 2">THG-MD12</strain>
    </source>
</reference>
<gene>
    <name evidence="1" type="ORF">F8O03_15895</name>
</gene>
<organism evidence="1 2">
    <name type="scientific">Pseudoclavibacter terrae</name>
    <dbReference type="NCBI Taxonomy" id="1530195"/>
    <lineage>
        <taxon>Bacteria</taxon>
        <taxon>Bacillati</taxon>
        <taxon>Actinomycetota</taxon>
        <taxon>Actinomycetes</taxon>
        <taxon>Micrococcales</taxon>
        <taxon>Microbacteriaceae</taxon>
        <taxon>Pseudoclavibacter</taxon>
    </lineage>
</organism>
<evidence type="ECO:0000313" key="1">
    <source>
        <dbReference type="EMBL" id="KAB1636430.1"/>
    </source>
</evidence>
<dbReference type="EMBL" id="WBJX01000006">
    <property type="protein sequence ID" value="KAB1636430.1"/>
    <property type="molecule type" value="Genomic_DNA"/>
</dbReference>
<keyword evidence="2" id="KW-1185">Reference proteome</keyword>
<evidence type="ECO:0000313" key="2">
    <source>
        <dbReference type="Proteomes" id="UP000490386"/>
    </source>
</evidence>
<comment type="caution">
    <text evidence="1">The sequence shown here is derived from an EMBL/GenBank/DDBJ whole genome shotgun (WGS) entry which is preliminary data.</text>
</comment>
<name>A0A7J5AYD3_9MICO</name>
<proteinExistence type="predicted"/>
<dbReference type="AlphaFoldDB" id="A0A7J5AYD3"/>
<sequence>MTTELTRAQLLGLRQRAQLLTGDRLTVAGTAERLLAMQGQDLPGALWSLGLRSGWTINEVRASFDRGELVRCWPLRGTLHVVPARDLGWLQLLTADRARASMRKRHQDLGIDAASESAARHSLHTEMDARGENRRLTRAELFAAWERDGIATGGQRGAHLLWLLSLDATLVYGPFAGAEQQLVLGAEWIASSVTLDQDAAVRELVRRYLRGHGPATLADLQYWCKLPLATLRSAVDELGDSLAGVQFDGARHLVVAEALDEREPPKSAPTLLLPGFDEWVLGYQDRSASVHPDHPDLIVPGGNGMFRATVVHRGRCLGLWSKTTTAKRTRVVATPISGTFSAPTLREAAAQVERYAAFLGVDGTLSVGESLLT</sequence>
<dbReference type="PANTHER" id="PTHR38479">
    <property type="entry name" value="LMO0824 PROTEIN"/>
    <property type="match status" value="1"/>
</dbReference>
<keyword evidence="1" id="KW-0238">DNA-binding</keyword>
<accession>A0A7J5AYD3</accession>
<dbReference type="GO" id="GO:0003677">
    <property type="term" value="F:DNA binding"/>
    <property type="evidence" value="ECO:0007669"/>
    <property type="project" value="UniProtKB-KW"/>
</dbReference>
<dbReference type="RefSeq" id="WP_151424733.1">
    <property type="nucleotide sequence ID" value="NZ_WBJX01000006.1"/>
</dbReference>
<dbReference type="OrthoDB" id="9148135at2"/>
<protein>
    <submittedName>
        <fullName evidence="1">Winged helix DNA-binding domain-containing protein</fullName>
    </submittedName>
</protein>